<gene>
    <name evidence="1" type="ORF">GGI48_28465</name>
</gene>
<reference evidence="2" key="1">
    <citation type="journal article" date="2020" name="Microbiol. Resour. Announc.">
        <title>Complete genome sequences of four natural Pseudomonas isolates that catabolize a wide range of aromatic compounds relevant to lignin valorization.</title>
        <authorList>
            <person name="Hatmaker E.A."/>
            <person name="Presley G."/>
            <person name="Cannon O."/>
            <person name="Guss A.M."/>
            <person name="Elkins J.G."/>
        </authorList>
    </citation>
    <scope>NUCLEOTIDE SEQUENCE [LARGE SCALE GENOMIC DNA]</scope>
    <source>
        <strain evidence="2">H1F5C</strain>
    </source>
</reference>
<accession>A0A7G7XAZ3</accession>
<dbReference type="Proteomes" id="UP000515277">
    <property type="component" value="Chromosome"/>
</dbReference>
<evidence type="ECO:0000313" key="1">
    <source>
        <dbReference type="EMBL" id="QNH77138.1"/>
    </source>
</evidence>
<dbReference type="RefSeq" id="WP_152690426.1">
    <property type="nucleotide sequence ID" value="NZ_CP060201.1"/>
</dbReference>
<name>A0A7G7XAZ3_9PSED</name>
<dbReference type="EMBL" id="CP060201">
    <property type="protein sequence ID" value="QNH77138.1"/>
    <property type="molecule type" value="Genomic_DNA"/>
</dbReference>
<evidence type="ECO:0000313" key="2">
    <source>
        <dbReference type="Proteomes" id="UP000515277"/>
    </source>
</evidence>
<sequence>MAKTLFVFSHKGNVPLRLENVMVYTNAGRWESMSSTYAPNTGISQLNVEGVDSEGFFREQCQVSLNIDPVLVNDNKYASDGASLLFNINGSNLHINIHKNGGMDKTDIYGSDPNAVSWTVNLGGVGSRSSITCEGRYLPPH</sequence>
<organism evidence="1 2">
    <name type="scientific">Pseudomonas protegens</name>
    <dbReference type="NCBI Taxonomy" id="380021"/>
    <lineage>
        <taxon>Bacteria</taxon>
        <taxon>Pseudomonadati</taxon>
        <taxon>Pseudomonadota</taxon>
        <taxon>Gammaproteobacteria</taxon>
        <taxon>Pseudomonadales</taxon>
        <taxon>Pseudomonadaceae</taxon>
        <taxon>Pseudomonas</taxon>
    </lineage>
</organism>
<dbReference type="AlphaFoldDB" id="A0A7G7XAZ3"/>
<proteinExistence type="predicted"/>
<protein>
    <submittedName>
        <fullName evidence="1">Uncharacterized protein</fullName>
    </submittedName>
</protein>